<feature type="compositionally biased region" description="Polar residues" evidence="1">
    <location>
        <begin position="62"/>
        <end position="72"/>
    </location>
</feature>
<gene>
    <name evidence="2" type="ORF">TGEB3V08_LOCUS4613</name>
</gene>
<sequence length="570" mass="59445">MCVVFKVTPSTTQRAVPGLSEIDEEEENHLLLFLSVNRGASSSTEQSEVDVRIGEPSTVVFTSTETPSSIGEPSSLVLVSTEPPSSTTTEPSTTTTTTEPSTTTTTTEPSTTTTTTEPSTTTTTTEPSTTTTTTEPSTTTTTTEPSTTTTTTEPSTTTTTEPSTTTTTTEPSTTTTTTEPSTTTTTTEPSTTTTTEPSTTTTTTEPSTTTTTTEPSTTTTTTEPSTTATSTATVFVVTPAQSDDKPLGAPKSPDSSGKESVPGGKNPPGSLPDISGLGNSLQVQTRSSSPRPTGNQDSPSALANRIIEMALQRQKAATPSQLVGSASTPRSVMVSTAGAENELLRLLGQSAGRLPQSPTALKGTSPDSTALLALLQNTNKDASKSSQHLLASFSGRQPTQSELLNKINLGVLPTTKVTRRGGVGRTPETWPPQAMCLSVGPQEVLSLAAQMKPSSSPGTATPQGGLRQVFSTGEKPPPVHPTEIRTSISPSSVVWLNTTGALANYATEAATTSAFYQGLLNYQRETSGGYNGWIADNDLDWSDPTNRTASHVCAASERLTGRRYDQLEKQ</sequence>
<dbReference type="AlphaFoldDB" id="A0A7R9JWA8"/>
<name>A0A7R9JWA8_TIMGE</name>
<evidence type="ECO:0000313" key="2">
    <source>
        <dbReference type="EMBL" id="CAD7591513.1"/>
    </source>
</evidence>
<accession>A0A7R9JWA8</accession>
<dbReference type="EMBL" id="OE840609">
    <property type="protein sequence ID" value="CAD7591513.1"/>
    <property type="molecule type" value="Genomic_DNA"/>
</dbReference>
<evidence type="ECO:0000256" key="1">
    <source>
        <dbReference type="SAM" id="MobiDB-lite"/>
    </source>
</evidence>
<proteinExistence type="predicted"/>
<organism evidence="2">
    <name type="scientific">Timema genevievae</name>
    <name type="common">Walking stick</name>
    <dbReference type="NCBI Taxonomy" id="629358"/>
    <lineage>
        <taxon>Eukaryota</taxon>
        <taxon>Metazoa</taxon>
        <taxon>Ecdysozoa</taxon>
        <taxon>Arthropoda</taxon>
        <taxon>Hexapoda</taxon>
        <taxon>Insecta</taxon>
        <taxon>Pterygota</taxon>
        <taxon>Neoptera</taxon>
        <taxon>Polyneoptera</taxon>
        <taxon>Phasmatodea</taxon>
        <taxon>Timematodea</taxon>
        <taxon>Timematoidea</taxon>
        <taxon>Timematidae</taxon>
        <taxon>Timema</taxon>
    </lineage>
</organism>
<feature type="compositionally biased region" description="Low complexity" evidence="1">
    <location>
        <begin position="80"/>
        <end position="233"/>
    </location>
</feature>
<protein>
    <submittedName>
        <fullName evidence="2">Uncharacterized protein</fullName>
    </submittedName>
</protein>
<feature type="compositionally biased region" description="Polar residues" evidence="1">
    <location>
        <begin position="277"/>
        <end position="299"/>
    </location>
</feature>
<feature type="region of interest" description="Disordered" evidence="1">
    <location>
        <begin position="62"/>
        <end position="299"/>
    </location>
</feature>
<reference evidence="2" key="1">
    <citation type="submission" date="2020-11" db="EMBL/GenBank/DDBJ databases">
        <authorList>
            <person name="Tran Van P."/>
        </authorList>
    </citation>
    <scope>NUCLEOTIDE SEQUENCE</scope>
</reference>